<gene>
    <name evidence="3" type="ORF">SEMRO_312_G114470.1</name>
</gene>
<sequence length="320" mass="36434">MEANFHNNVVHDDAIAGLAAGGEVEAQGEVQVGGHEPQPPPAQLQPLEGPPFRMDDPARMQLSNEERQWALSIKASIETNNEIDPVSDFACVHLAMIFQGDVEAAVESALHLQCFRQDYDIMDTLSDSRRALAKLIKLFPKFYMSYSFNKEDGNYYLVYDVTQFCIKKMTRTEMFTTFNAGAYFFKHAMTVDFALMRKGSVFIAECEGYSWTKHMDISMFQRVWLEVVWAYPVRYHAVKAYNTGVMFNVFWSTLKKLLPAKSVGKYEAGYQFEGRLDSIFMVPTVEAANQTLLHNLDLILQRRYDLEKSFSLSGDSAVDN</sequence>
<evidence type="ECO:0000259" key="2">
    <source>
        <dbReference type="Pfam" id="PF00650"/>
    </source>
</evidence>
<dbReference type="AlphaFoldDB" id="A0A9N8DVR3"/>
<evidence type="ECO:0000313" key="4">
    <source>
        <dbReference type="Proteomes" id="UP001153069"/>
    </source>
</evidence>
<dbReference type="Pfam" id="PF00650">
    <property type="entry name" value="CRAL_TRIO"/>
    <property type="match status" value="1"/>
</dbReference>
<protein>
    <recommendedName>
        <fullName evidence="2">CRAL-TRIO domain-containing protein</fullName>
    </recommendedName>
</protein>
<organism evidence="3 4">
    <name type="scientific">Seminavis robusta</name>
    <dbReference type="NCBI Taxonomy" id="568900"/>
    <lineage>
        <taxon>Eukaryota</taxon>
        <taxon>Sar</taxon>
        <taxon>Stramenopiles</taxon>
        <taxon>Ochrophyta</taxon>
        <taxon>Bacillariophyta</taxon>
        <taxon>Bacillariophyceae</taxon>
        <taxon>Bacillariophycidae</taxon>
        <taxon>Naviculales</taxon>
        <taxon>Naviculaceae</taxon>
        <taxon>Seminavis</taxon>
    </lineage>
</organism>
<reference evidence="3" key="1">
    <citation type="submission" date="2020-06" db="EMBL/GenBank/DDBJ databases">
        <authorList>
            <consortium name="Plant Systems Biology data submission"/>
        </authorList>
    </citation>
    <scope>NUCLEOTIDE SEQUENCE</scope>
    <source>
        <strain evidence="3">D6</strain>
    </source>
</reference>
<name>A0A9N8DVR3_9STRA</name>
<proteinExistence type="predicted"/>
<accession>A0A9N8DVR3</accession>
<feature type="domain" description="CRAL-TRIO" evidence="2">
    <location>
        <begin position="197"/>
        <end position="265"/>
    </location>
</feature>
<keyword evidence="4" id="KW-1185">Reference proteome</keyword>
<dbReference type="SUPFAM" id="SSF52087">
    <property type="entry name" value="CRAL/TRIO domain"/>
    <property type="match status" value="1"/>
</dbReference>
<feature type="region of interest" description="Disordered" evidence="1">
    <location>
        <begin position="29"/>
        <end position="55"/>
    </location>
</feature>
<dbReference type="EMBL" id="CAICTM010000311">
    <property type="protein sequence ID" value="CAB9507575.1"/>
    <property type="molecule type" value="Genomic_DNA"/>
</dbReference>
<comment type="caution">
    <text evidence="3">The sequence shown here is derived from an EMBL/GenBank/DDBJ whole genome shotgun (WGS) entry which is preliminary data.</text>
</comment>
<dbReference type="Proteomes" id="UP001153069">
    <property type="component" value="Unassembled WGS sequence"/>
</dbReference>
<evidence type="ECO:0000313" key="3">
    <source>
        <dbReference type="EMBL" id="CAB9507575.1"/>
    </source>
</evidence>
<evidence type="ECO:0000256" key="1">
    <source>
        <dbReference type="SAM" id="MobiDB-lite"/>
    </source>
</evidence>
<dbReference type="InterPro" id="IPR036865">
    <property type="entry name" value="CRAL-TRIO_dom_sf"/>
</dbReference>
<dbReference type="InterPro" id="IPR001251">
    <property type="entry name" value="CRAL-TRIO_dom"/>
</dbReference>
<dbReference type="Gene3D" id="3.40.525.10">
    <property type="entry name" value="CRAL-TRIO lipid binding domain"/>
    <property type="match status" value="1"/>
</dbReference>